<dbReference type="OrthoDB" id="9808017at2"/>
<dbReference type="InterPro" id="IPR036390">
    <property type="entry name" value="WH_DNA-bd_sf"/>
</dbReference>
<dbReference type="AlphaFoldDB" id="A0A0N7BL01"/>
<evidence type="ECO:0000313" key="2">
    <source>
        <dbReference type="EMBL" id="AKF16706.1"/>
    </source>
</evidence>
<dbReference type="PANTHER" id="PTHR33169">
    <property type="entry name" value="PADR-FAMILY TRANSCRIPTIONAL REGULATOR"/>
    <property type="match status" value="1"/>
</dbReference>
<dbReference type="EMBL" id="KP739976">
    <property type="protein sequence ID" value="AKF16706.1"/>
    <property type="molecule type" value="Genomic_DNA"/>
</dbReference>
<dbReference type="InterPro" id="IPR036388">
    <property type="entry name" value="WH-like_DNA-bd_sf"/>
</dbReference>
<evidence type="ECO:0000313" key="4">
    <source>
        <dbReference type="Proteomes" id="UP000070260"/>
    </source>
</evidence>
<reference evidence="2" key="1">
    <citation type="journal article" date="2015" name="PLoS ONE">
        <title>A Novel Pore-Forming Toxin in Type A Clostridium perfringens Is Associated with Both Fatal Canine Hemorrhagic Gastroenteritis and Fatal Foal Necrotizing Enterocolitis.</title>
        <authorList>
            <person name="Gohari I.M."/>
            <person name="Parreira V.R."/>
            <person name="Nowell V.J."/>
            <person name="Nicholson V.M."/>
            <person name="Oliphant K."/>
            <person name="Prescott J.F."/>
        </authorList>
    </citation>
    <scope>NUCLEOTIDE SEQUENCE</scope>
    <source>
        <strain evidence="2">JP718</strain>
        <plasmid evidence="2">pCP718cpe</plasmid>
    </source>
</reference>
<geneLocation type="plasmid" evidence="2">
    <name>pCP718cpe</name>
</geneLocation>
<dbReference type="EMBL" id="CP013039">
    <property type="protein sequence ID" value="AMN30546.1"/>
    <property type="molecule type" value="Genomic_DNA"/>
</dbReference>
<reference evidence="3 4" key="2">
    <citation type="journal article" date="2016" name="PLoS ONE">
        <title>Plasmid Characterization and Chromosome Analysis of Two netF+ Clostridium perfringens Isolates Associated with Foal and Canine Necrotizing Enteritis.</title>
        <authorList>
            <person name="Mehdizadeh Gohari I."/>
            <person name="Kropinski A.M."/>
            <person name="Weese S.J."/>
            <person name="Parreira V.R."/>
            <person name="Whitehead A.E."/>
            <person name="Boerlin P."/>
            <person name="Prescott J.F."/>
        </authorList>
    </citation>
    <scope>NUCLEOTIDE SEQUENCE [LARGE SCALE GENOMIC DNA]</scope>
    <source>
        <strain evidence="3 4">JP838</strain>
        <plasmid evidence="3">pJFP838D</plasmid>
        <plasmid evidence="4">Plasmid pJFP838D</plasmid>
    </source>
</reference>
<evidence type="ECO:0000313" key="3">
    <source>
        <dbReference type="EMBL" id="AMN30546.1"/>
    </source>
</evidence>
<dbReference type="RefSeq" id="WP_003458893.1">
    <property type="nucleotide sequence ID" value="NC_011412.1"/>
</dbReference>
<dbReference type="SUPFAM" id="SSF46785">
    <property type="entry name" value="Winged helix' DNA-binding domain"/>
    <property type="match status" value="1"/>
</dbReference>
<dbReference type="InterPro" id="IPR005149">
    <property type="entry name" value="Tscrpt_reg_PadR_N"/>
</dbReference>
<gene>
    <name evidence="3" type="ORF">JFP838_pD0023</name>
</gene>
<dbReference type="Pfam" id="PF03551">
    <property type="entry name" value="PadR"/>
    <property type="match status" value="1"/>
</dbReference>
<protein>
    <submittedName>
        <fullName evidence="2">Transcriptional regulator, PadR family</fullName>
    </submittedName>
</protein>
<proteinExistence type="predicted"/>
<dbReference type="InterPro" id="IPR052509">
    <property type="entry name" value="Metal_resp_DNA-bind_regulator"/>
</dbReference>
<dbReference type="PATRIC" id="fig|1502.176.peg.3143"/>
<dbReference type="PANTHER" id="PTHR33169:SF25">
    <property type="entry name" value="DNA-BINDING PROTEIN YIZB-RELATED"/>
    <property type="match status" value="1"/>
</dbReference>
<feature type="domain" description="Transcription regulator PadR N-terminal" evidence="1">
    <location>
        <begin position="14"/>
        <end position="87"/>
    </location>
</feature>
<accession>A0A0N7BL01</accession>
<keyword evidence="2" id="KW-0614">Plasmid</keyword>
<dbReference type="Proteomes" id="UP000070260">
    <property type="component" value="Plasmid pJFP838D"/>
</dbReference>
<name>A0A0N7BL01_CLOPF</name>
<dbReference type="Gene3D" id="1.10.10.10">
    <property type="entry name" value="Winged helix-like DNA-binding domain superfamily/Winged helix DNA-binding domain"/>
    <property type="match status" value="1"/>
</dbReference>
<sequence>MDREILKGSLEIILLSLLKNKDMYGYEISKEIKNITENVLILGEGTLYPALKRLKEKNLIQDYFIETNSSKKKRKYYKITEAGLIELNLKLKDFYLISNLIENIKEE</sequence>
<evidence type="ECO:0000259" key="1">
    <source>
        <dbReference type="Pfam" id="PF03551"/>
    </source>
</evidence>
<organism evidence="2">
    <name type="scientific">Clostridium perfringens</name>
    <dbReference type="NCBI Taxonomy" id="1502"/>
    <lineage>
        <taxon>Bacteria</taxon>
        <taxon>Bacillati</taxon>
        <taxon>Bacillota</taxon>
        <taxon>Clostridia</taxon>
        <taxon>Eubacteriales</taxon>
        <taxon>Clostridiaceae</taxon>
        <taxon>Clostridium</taxon>
    </lineage>
</organism>
<geneLocation type="plasmid" evidence="3 4">
    <name>pJFP838D</name>
</geneLocation>